<dbReference type="EMBL" id="SWJQ01000027">
    <property type="protein sequence ID" value="TRZ25332.1"/>
    <property type="molecule type" value="Genomic_DNA"/>
</dbReference>
<organism evidence="1 2">
    <name type="scientific">Zosterops borbonicus</name>
    <dbReference type="NCBI Taxonomy" id="364589"/>
    <lineage>
        <taxon>Eukaryota</taxon>
        <taxon>Metazoa</taxon>
        <taxon>Chordata</taxon>
        <taxon>Craniata</taxon>
        <taxon>Vertebrata</taxon>
        <taxon>Euteleostomi</taxon>
        <taxon>Archelosauria</taxon>
        <taxon>Archosauria</taxon>
        <taxon>Dinosauria</taxon>
        <taxon>Saurischia</taxon>
        <taxon>Theropoda</taxon>
        <taxon>Coelurosauria</taxon>
        <taxon>Aves</taxon>
        <taxon>Neognathae</taxon>
        <taxon>Neoaves</taxon>
        <taxon>Telluraves</taxon>
        <taxon>Australaves</taxon>
        <taxon>Passeriformes</taxon>
        <taxon>Sylvioidea</taxon>
        <taxon>Zosteropidae</taxon>
        <taxon>Zosterops</taxon>
    </lineage>
</organism>
<gene>
    <name evidence="1" type="ORF">HGM15179_001749</name>
</gene>
<comment type="caution">
    <text evidence="1">The sequence shown here is derived from an EMBL/GenBank/DDBJ whole genome shotgun (WGS) entry which is preliminary data.</text>
</comment>
<reference evidence="1" key="1">
    <citation type="submission" date="2019-04" db="EMBL/GenBank/DDBJ databases">
        <title>Genome assembly of Zosterops borbonicus 15179.</title>
        <authorList>
            <person name="Leroy T."/>
            <person name="Anselmetti Y."/>
            <person name="Tilak M.-K."/>
            <person name="Nabholz B."/>
        </authorList>
    </citation>
    <scope>NUCLEOTIDE SEQUENCE</scope>
    <source>
        <strain evidence="1">HGM_15179</strain>
        <tissue evidence="1">Muscle</tissue>
    </source>
</reference>
<proteinExistence type="predicted"/>
<dbReference type="AlphaFoldDB" id="A0A8K1GV30"/>
<evidence type="ECO:0000313" key="2">
    <source>
        <dbReference type="Proteomes" id="UP000796761"/>
    </source>
</evidence>
<evidence type="ECO:0000313" key="1">
    <source>
        <dbReference type="EMBL" id="TRZ25332.1"/>
    </source>
</evidence>
<sequence length="97" mass="11213">MYKSGEKKKTPLELAKDSKKFIFLAYSSTRKVFQDKQARKQFLHTQMHLDLQIKIRGEKKQQSFQEAVDLLIELDPFPFLLSSELHRKATGAGKDAS</sequence>
<dbReference type="Proteomes" id="UP000796761">
    <property type="component" value="Unassembled WGS sequence"/>
</dbReference>
<protein>
    <submittedName>
        <fullName evidence="1">Uncharacterized protein</fullName>
    </submittedName>
</protein>
<name>A0A8K1GV30_9PASS</name>
<keyword evidence="2" id="KW-1185">Reference proteome</keyword>
<accession>A0A8K1GV30</accession>